<dbReference type="Proteomes" id="UP000256779">
    <property type="component" value="Unassembled WGS sequence"/>
</dbReference>
<reference evidence="10 11" key="1">
    <citation type="submission" date="2018-07" db="EMBL/GenBank/DDBJ databases">
        <title>Genomic Encyclopedia of Type Strains, Phase IV (KMG-IV): sequencing the most valuable type-strain genomes for metagenomic binning, comparative biology and taxonomic classification.</title>
        <authorList>
            <person name="Goeker M."/>
        </authorList>
    </citation>
    <scope>NUCLEOTIDE SEQUENCE [LARGE SCALE GENOMIC DNA]</scope>
    <source>
        <strain evidence="10 11">DSM 4134</strain>
    </source>
</reference>
<keyword evidence="5 7" id="KW-0472">Membrane</keyword>
<protein>
    <submittedName>
        <fullName evidence="10">TonB-linked SusC/RagA family outer membrane protein</fullName>
    </submittedName>
</protein>
<dbReference type="Pfam" id="PF07715">
    <property type="entry name" value="Plug"/>
    <property type="match status" value="1"/>
</dbReference>
<evidence type="ECO:0000313" key="10">
    <source>
        <dbReference type="EMBL" id="RED96175.1"/>
    </source>
</evidence>
<dbReference type="Gene3D" id="2.170.130.10">
    <property type="entry name" value="TonB-dependent receptor, plug domain"/>
    <property type="match status" value="1"/>
</dbReference>
<dbReference type="OrthoDB" id="9768177at2"/>
<dbReference type="NCBIfam" id="TIGR04056">
    <property type="entry name" value="OMP_RagA_SusC"/>
    <property type="match status" value="1"/>
</dbReference>
<dbReference type="RefSeq" id="WP_115869033.1">
    <property type="nucleotide sequence ID" value="NZ_QREG01000015.1"/>
</dbReference>
<evidence type="ECO:0000256" key="2">
    <source>
        <dbReference type="ARBA" id="ARBA00022448"/>
    </source>
</evidence>
<evidence type="ECO:0000256" key="5">
    <source>
        <dbReference type="ARBA" id="ARBA00023136"/>
    </source>
</evidence>
<keyword evidence="3 7" id="KW-1134">Transmembrane beta strand</keyword>
<comment type="similarity">
    <text evidence="7">Belongs to the TonB-dependent receptor family.</text>
</comment>
<evidence type="ECO:0000313" key="11">
    <source>
        <dbReference type="Proteomes" id="UP000256779"/>
    </source>
</evidence>
<dbReference type="FunFam" id="2.60.40.1120:FF:000003">
    <property type="entry name" value="Outer membrane protein Omp121"/>
    <property type="match status" value="1"/>
</dbReference>
<dbReference type="GO" id="GO:0009279">
    <property type="term" value="C:cell outer membrane"/>
    <property type="evidence" value="ECO:0007669"/>
    <property type="project" value="UniProtKB-SubCell"/>
</dbReference>
<proteinExistence type="inferred from homology"/>
<accession>A0A3D9L264</accession>
<gene>
    <name evidence="10" type="ORF">C7460_11566</name>
</gene>
<name>A0A3D9L264_MARFU</name>
<evidence type="ECO:0000256" key="4">
    <source>
        <dbReference type="ARBA" id="ARBA00022692"/>
    </source>
</evidence>
<keyword evidence="11" id="KW-1185">Reference proteome</keyword>
<dbReference type="EMBL" id="QREG01000015">
    <property type="protein sequence ID" value="RED96175.1"/>
    <property type="molecule type" value="Genomic_DNA"/>
</dbReference>
<feature type="signal peptide" evidence="8">
    <location>
        <begin position="1"/>
        <end position="19"/>
    </location>
</feature>
<sequence>MRKLKLSLIFSLMVTYVMGQDFTLSGKVTDAENAEPLIGASVVEKGTSNGTITDIEGNYQLTVASEDAVLMVSYVGYGSREVPVNGRTSLDISMDLDLSELEEVVVIGYGTQKEKDLTSAITTVKADEIAKTPTGQAMQALQGKVAGVQIVSNGVPGNSPTVRVRGIGSYPGQGNADPLYVVDGMFFDNIDFLNPSDIASISVLKDASAAAIYGVRAANGVVLIETKAGSYNSAPQVTYDGYYGTQVPQNVLKMANAEQFTQYALETGSAADASYIDNAMQRYGRSRINPNVPAVNTDWYDEIMKASAPIQNHSLNVSGGTDNTVYSIGASYFQQEGLLKEAKNQYDRLNMRAKVDIDATEWLKVGGNLNVSNATRYSGENAAWFRAYYAVPIMPVFDEQNTEATNNYANAQDLGYRSAQNPYTTLAFNDNRLKIRKVLANFHAEIELIPNKLKFRTAYNYNTQSLEERLVDLPYNTGRTVIDAAIQKKAEDVLNQIWDNTLTYNESFGKHSVVAMAGYSYRDESTQAINIRGTDFDNFGGEETWYIDQANTIVQASSGDFGFREYGVSYFGRLAYNFDDRYLLYGTFRAEGTSRYQEKWGYFPTIGAGWVISEEKFMQNVAPVSFLKLRGSWGKLGNDSVNPSVGGATTSVVTTAIDGERVTGLVVDNTYDSLGWEVVAETNIGLTARFLNNRLSLDADYYIRDTENAVISLQIPVQGGSVRRNNGVIRNEGLEVALNWSDNLSDDLNYNFGLNFATLNNETLDLGGQPYIDGGSAEFRQRTYVGEPLLAFYGREVLGVYQTEEEILNSGLSEEFLADANLEPGDFIYKDQDGDGDIDDEDRVILGSYLPSFTYGFNVGLNYKNWEFTANFQGQRGNKILNRKRGEIIFTNDANIDADLATNLWRGEGTSNKYPSAAGLRKGWNQALSDYFIEDGSYFRVQNVRVAYRIPASEMLGRKTPETKITFTAERPITMFDYNGFNPEVSNGIDRQVYPIPAVYTMGVNMKF</sequence>
<evidence type="ECO:0000259" key="9">
    <source>
        <dbReference type="Pfam" id="PF07715"/>
    </source>
</evidence>
<dbReference type="InterPro" id="IPR039426">
    <property type="entry name" value="TonB-dep_rcpt-like"/>
</dbReference>
<dbReference type="SUPFAM" id="SSF56935">
    <property type="entry name" value="Porins"/>
    <property type="match status" value="1"/>
</dbReference>
<dbReference type="SUPFAM" id="SSF49464">
    <property type="entry name" value="Carboxypeptidase regulatory domain-like"/>
    <property type="match status" value="1"/>
</dbReference>
<dbReference type="InterPro" id="IPR008969">
    <property type="entry name" value="CarboxyPept-like_regulatory"/>
</dbReference>
<dbReference type="AlphaFoldDB" id="A0A3D9L264"/>
<dbReference type="InterPro" id="IPR037066">
    <property type="entry name" value="Plug_dom_sf"/>
</dbReference>
<comment type="subcellular location">
    <subcellularLocation>
        <location evidence="1 7">Cell outer membrane</location>
        <topology evidence="1 7">Multi-pass membrane protein</topology>
    </subcellularLocation>
</comment>
<dbReference type="InterPro" id="IPR012910">
    <property type="entry name" value="Plug_dom"/>
</dbReference>
<feature type="domain" description="TonB-dependent receptor plug" evidence="9">
    <location>
        <begin position="114"/>
        <end position="221"/>
    </location>
</feature>
<dbReference type="Pfam" id="PF13715">
    <property type="entry name" value="CarbopepD_reg_2"/>
    <property type="match status" value="1"/>
</dbReference>
<evidence type="ECO:0000256" key="7">
    <source>
        <dbReference type="PROSITE-ProRule" id="PRU01360"/>
    </source>
</evidence>
<keyword evidence="4 7" id="KW-0812">Transmembrane</keyword>
<dbReference type="InterPro" id="IPR023996">
    <property type="entry name" value="TonB-dep_OMP_SusC/RagA"/>
</dbReference>
<organism evidence="10 11">
    <name type="scientific">Marinoscillum furvescens DSM 4134</name>
    <dbReference type="NCBI Taxonomy" id="1122208"/>
    <lineage>
        <taxon>Bacteria</taxon>
        <taxon>Pseudomonadati</taxon>
        <taxon>Bacteroidota</taxon>
        <taxon>Cytophagia</taxon>
        <taxon>Cytophagales</taxon>
        <taxon>Reichenbachiellaceae</taxon>
        <taxon>Marinoscillum</taxon>
    </lineage>
</organism>
<evidence type="ECO:0000256" key="6">
    <source>
        <dbReference type="ARBA" id="ARBA00023237"/>
    </source>
</evidence>
<evidence type="ECO:0000256" key="3">
    <source>
        <dbReference type="ARBA" id="ARBA00022452"/>
    </source>
</evidence>
<dbReference type="Gene3D" id="2.40.170.20">
    <property type="entry name" value="TonB-dependent receptor, beta-barrel domain"/>
    <property type="match status" value="1"/>
</dbReference>
<feature type="chain" id="PRO_5017601202" evidence="8">
    <location>
        <begin position="20"/>
        <end position="1008"/>
    </location>
</feature>
<keyword evidence="6 7" id="KW-0998">Cell outer membrane</keyword>
<dbReference type="PROSITE" id="PS52016">
    <property type="entry name" value="TONB_DEPENDENT_REC_3"/>
    <property type="match status" value="1"/>
</dbReference>
<dbReference type="InterPro" id="IPR023997">
    <property type="entry name" value="TonB-dep_OMP_SusC/RagA_CS"/>
</dbReference>
<dbReference type="Gene3D" id="2.60.40.1120">
    <property type="entry name" value="Carboxypeptidase-like, regulatory domain"/>
    <property type="match status" value="1"/>
</dbReference>
<keyword evidence="2 7" id="KW-0813">Transport</keyword>
<keyword evidence="8" id="KW-0732">Signal</keyword>
<evidence type="ECO:0000256" key="1">
    <source>
        <dbReference type="ARBA" id="ARBA00004571"/>
    </source>
</evidence>
<comment type="caution">
    <text evidence="10">The sequence shown here is derived from an EMBL/GenBank/DDBJ whole genome shotgun (WGS) entry which is preliminary data.</text>
</comment>
<evidence type="ECO:0000256" key="8">
    <source>
        <dbReference type="SAM" id="SignalP"/>
    </source>
</evidence>
<dbReference type="NCBIfam" id="TIGR04057">
    <property type="entry name" value="SusC_RagA_signa"/>
    <property type="match status" value="1"/>
</dbReference>
<dbReference type="InterPro" id="IPR036942">
    <property type="entry name" value="Beta-barrel_TonB_sf"/>
</dbReference>